<sequence length="781" mass="80111">MYQGQAYPGAAALRPVPLWLVGLVLASVAALYVVGPALHEATIPLMQDELGLTRRDEAVARLVGLPVALTTLAVVGRTGDLRGRRSVLTVSLAVLAAGCAMLAAAFSAWFYILGRTVAVAGLAAVFVSCLAFLPAVYLPGRIQRVVGGGLAAMSLGFVAVVNVAPRASSVAGWRATTAALGLGVVAALLVTRRCLPETAPSRVKPLRDCGGTTVWLTAGILAAAGLRLAPLWGWSDARVQALLAAAGAVMLSARLRADLTRRRRAAARRQPAVPGIVYAAAGAAGVAVGFTQVVLTAAVPTLTTVAGGTPDDGALVLSAFGAGGAVGCLLVRYRRVTPVTGGSLGLPLAALGTVLLHTVLARGGQPVGGGCVAVVLVGCGTMLAAAPRMAQYLATIPRRHLGTHAALLPASILLGTAAAQALPHASVLEDAPIPDEARGLLWIGSSVIAVAALLLGRPVVALAVAGAAALQYVLAGTGPDQSVTAVAALATGAGVGAVVWHRREQAEHLERTRETAVALQRAVLHPIAPVLGRLRLASSYSPATVDTGIGGDFLEALQTHYGTRILIGDVRGKGLHAVRTVTDLLGCFRSQAHETPDLGELAARLDRQVARAAAAHGDDELFATALLLQFGSPAASRVGTGQDGFAPADPGDVLGINCGHLAPLAVSADHATRVHDVAMPTLLPLGFGTLGRIDADGRTSDLVRPFRIRLDTGTTLLLYTDGLSEARNSSGEFYPVTQQLTQAPQQDPEHLVRHLHDGVRNWTHHLTDDIAVIALTPTGPA</sequence>
<dbReference type="Gene3D" id="1.20.1250.20">
    <property type="entry name" value="MFS general substrate transporter like domains"/>
    <property type="match status" value="1"/>
</dbReference>
<dbReference type="Pfam" id="PF07228">
    <property type="entry name" value="SpoIIE"/>
    <property type="match status" value="1"/>
</dbReference>
<dbReference type="InterPro" id="IPR001932">
    <property type="entry name" value="PPM-type_phosphatase-like_dom"/>
</dbReference>
<evidence type="ECO:0000259" key="3">
    <source>
        <dbReference type="SMART" id="SM00331"/>
    </source>
</evidence>
<gene>
    <name evidence="4" type="ORF">GCM10023205_78300</name>
</gene>
<feature type="transmembrane region" description="Helical" evidence="2">
    <location>
        <begin position="442"/>
        <end position="470"/>
    </location>
</feature>
<dbReference type="EMBL" id="BAABHS010000051">
    <property type="protein sequence ID" value="GAA4993951.1"/>
    <property type="molecule type" value="Genomic_DNA"/>
</dbReference>
<feature type="transmembrane region" description="Helical" evidence="2">
    <location>
        <begin position="367"/>
        <end position="389"/>
    </location>
</feature>
<feature type="transmembrane region" description="Helical" evidence="2">
    <location>
        <begin position="314"/>
        <end position="331"/>
    </location>
</feature>
<evidence type="ECO:0000313" key="4">
    <source>
        <dbReference type="EMBL" id="GAA4993951.1"/>
    </source>
</evidence>
<dbReference type="InterPro" id="IPR052016">
    <property type="entry name" value="Bact_Sigma-Reg"/>
</dbReference>
<proteinExistence type="predicted"/>
<reference evidence="5" key="1">
    <citation type="journal article" date="2019" name="Int. J. Syst. Evol. Microbiol.">
        <title>The Global Catalogue of Microorganisms (GCM) 10K type strain sequencing project: providing services to taxonomists for standard genome sequencing and annotation.</title>
        <authorList>
            <consortium name="The Broad Institute Genomics Platform"/>
            <consortium name="The Broad Institute Genome Sequencing Center for Infectious Disease"/>
            <person name="Wu L."/>
            <person name="Ma J."/>
        </authorList>
    </citation>
    <scope>NUCLEOTIDE SEQUENCE [LARGE SCALE GENOMIC DNA]</scope>
    <source>
        <strain evidence="5">JCM 17986</strain>
    </source>
</reference>
<feature type="transmembrane region" description="Helical" evidence="2">
    <location>
        <begin position="239"/>
        <end position="255"/>
    </location>
</feature>
<feature type="transmembrane region" description="Helical" evidence="2">
    <location>
        <begin position="171"/>
        <end position="191"/>
    </location>
</feature>
<dbReference type="PANTHER" id="PTHR43156:SF2">
    <property type="entry name" value="STAGE II SPORULATION PROTEIN E"/>
    <property type="match status" value="1"/>
</dbReference>
<dbReference type="InterPro" id="IPR036457">
    <property type="entry name" value="PPM-type-like_dom_sf"/>
</dbReference>
<comment type="caution">
    <text evidence="4">The sequence shown here is derived from an EMBL/GenBank/DDBJ whole genome shotgun (WGS) entry which is preliminary data.</text>
</comment>
<dbReference type="InterPro" id="IPR011701">
    <property type="entry name" value="MFS"/>
</dbReference>
<keyword evidence="1" id="KW-0378">Hydrolase</keyword>
<protein>
    <recommendedName>
        <fullName evidence="3">PPM-type phosphatase domain-containing protein</fullName>
    </recommendedName>
</protein>
<name>A0ABP9IBH2_9ACTN</name>
<dbReference type="Gene3D" id="3.60.40.10">
    <property type="entry name" value="PPM-type phosphatase domain"/>
    <property type="match status" value="1"/>
</dbReference>
<keyword evidence="2" id="KW-0812">Transmembrane</keyword>
<feature type="transmembrane region" description="Helical" evidence="2">
    <location>
        <begin position="58"/>
        <end position="75"/>
    </location>
</feature>
<dbReference type="SMART" id="SM00331">
    <property type="entry name" value="PP2C_SIG"/>
    <property type="match status" value="1"/>
</dbReference>
<evidence type="ECO:0000313" key="5">
    <source>
        <dbReference type="Proteomes" id="UP001500466"/>
    </source>
</evidence>
<feature type="domain" description="PPM-type phosphatase" evidence="3">
    <location>
        <begin position="534"/>
        <end position="777"/>
    </location>
</feature>
<feature type="transmembrane region" description="Helical" evidence="2">
    <location>
        <begin position="16"/>
        <end position="38"/>
    </location>
</feature>
<dbReference type="Pfam" id="PF07690">
    <property type="entry name" value="MFS_1"/>
    <property type="match status" value="1"/>
</dbReference>
<feature type="transmembrane region" description="Helical" evidence="2">
    <location>
        <begin position="145"/>
        <end position="165"/>
    </location>
</feature>
<evidence type="ECO:0000256" key="2">
    <source>
        <dbReference type="SAM" id="Phobius"/>
    </source>
</evidence>
<dbReference type="InterPro" id="IPR036259">
    <property type="entry name" value="MFS_trans_sf"/>
</dbReference>
<accession>A0ABP9IBH2</accession>
<dbReference type="SUPFAM" id="SSF103473">
    <property type="entry name" value="MFS general substrate transporter"/>
    <property type="match status" value="1"/>
</dbReference>
<organism evidence="4 5">
    <name type="scientific">Yinghuangia aomiensis</name>
    <dbReference type="NCBI Taxonomy" id="676205"/>
    <lineage>
        <taxon>Bacteria</taxon>
        <taxon>Bacillati</taxon>
        <taxon>Actinomycetota</taxon>
        <taxon>Actinomycetes</taxon>
        <taxon>Kitasatosporales</taxon>
        <taxon>Streptomycetaceae</taxon>
        <taxon>Yinghuangia</taxon>
    </lineage>
</organism>
<feature type="transmembrane region" description="Helical" evidence="2">
    <location>
        <begin position="87"/>
        <end position="112"/>
    </location>
</feature>
<dbReference type="PANTHER" id="PTHR43156">
    <property type="entry name" value="STAGE II SPORULATION PROTEIN E-RELATED"/>
    <property type="match status" value="1"/>
</dbReference>
<feature type="transmembrane region" description="Helical" evidence="2">
    <location>
        <begin position="212"/>
        <end position="233"/>
    </location>
</feature>
<keyword evidence="5" id="KW-1185">Reference proteome</keyword>
<keyword evidence="2" id="KW-1133">Transmembrane helix</keyword>
<feature type="transmembrane region" description="Helical" evidence="2">
    <location>
        <begin position="118"/>
        <end position="138"/>
    </location>
</feature>
<keyword evidence="2" id="KW-0472">Membrane</keyword>
<feature type="transmembrane region" description="Helical" evidence="2">
    <location>
        <begin position="482"/>
        <end position="501"/>
    </location>
</feature>
<evidence type="ECO:0000256" key="1">
    <source>
        <dbReference type="ARBA" id="ARBA00022801"/>
    </source>
</evidence>
<dbReference type="Proteomes" id="UP001500466">
    <property type="component" value="Unassembled WGS sequence"/>
</dbReference>
<feature type="transmembrane region" description="Helical" evidence="2">
    <location>
        <begin position="343"/>
        <end position="361"/>
    </location>
</feature>
<feature type="transmembrane region" description="Helical" evidence="2">
    <location>
        <begin position="276"/>
        <end position="302"/>
    </location>
</feature>
<feature type="transmembrane region" description="Helical" evidence="2">
    <location>
        <begin position="401"/>
        <end position="422"/>
    </location>
</feature>